<evidence type="ECO:0008006" key="4">
    <source>
        <dbReference type="Google" id="ProtNLM"/>
    </source>
</evidence>
<dbReference type="Proteomes" id="UP000182476">
    <property type="component" value="Chromosome I"/>
</dbReference>
<feature type="region of interest" description="Disordered" evidence="1">
    <location>
        <begin position="615"/>
        <end position="637"/>
    </location>
</feature>
<evidence type="ECO:0000313" key="3">
    <source>
        <dbReference type="Proteomes" id="UP000182476"/>
    </source>
</evidence>
<reference evidence="2 3" key="1">
    <citation type="submission" date="2016-10" db="EMBL/GenBank/DDBJ databases">
        <authorList>
            <person name="Varghese N."/>
            <person name="Submissions S."/>
        </authorList>
    </citation>
    <scope>NUCLEOTIDE SEQUENCE [LARGE SCALE GENOMIC DNA]</scope>
    <source>
        <strain evidence="2 3">LMG 21607</strain>
    </source>
</reference>
<evidence type="ECO:0000313" key="2">
    <source>
        <dbReference type="EMBL" id="SDU56889.1"/>
    </source>
</evidence>
<name>A0ABY0VUP2_9PSED</name>
<sequence length="637" mass="70485">MYFSGLRRAIQDVEEKMFYDIALLFLQSEGYKELSIIDGAGDGGRDVLCSRTDLRIQLSVRKDWAIKINDEADATRAAGKRHLIYITNRPIRDVDLALFRNDKYRQKGEVDLTVFDLNRVSTSLSAPGVIKAAYERLGYLVQGRIAASPKEIALSNLLLFSSEAKDLRQDVIESNVRAFLYKNPSSKSGDILAGVVKSLPGVDIEHDSKNALERLAGKGDVVVDAGCYKLSDSARKLIEVAEEDYLQSTSHDLVSIAEKYRLSSEDARRVIEMALEISAREGALNGDGIQEEALADFISNHNLVRRKNELYEDLSRLSVARVSQYGKTLDHIFSTNTFDIYRALGRTTDVKMLLDSSVAMPLLFGLCFGSVRSRYSIAAAALQQLCASHKISMAVPRCYVNEIVFHGKEALEYAQTYSALNEINKEILKSSNNSYISHYSHLRDKKELADDYALKDFLSHFGLVGGAPPRKVENKIESILEEFGIEIISAGRWDADIRQEIADGKPASPSILIDHDASVCTFLKNSVDEGFIFATWDRVMVGVVEGKSRIFASSPSKIADFLSMASASDIESNQSFNLLGSLLYCDERKVSALAARVEKIESAEKAYEFQSLAASARGEAVDDDPQGNAANDDSYKG</sequence>
<protein>
    <recommendedName>
        <fullName evidence="4">Restriction endonuclease type IV Mrr domain-containing protein</fullName>
    </recommendedName>
</protein>
<accession>A0ABY0VUP2</accession>
<evidence type="ECO:0000256" key="1">
    <source>
        <dbReference type="SAM" id="MobiDB-lite"/>
    </source>
</evidence>
<organism evidence="2 3">
    <name type="scientific">Pseudomonas mandelii</name>
    <dbReference type="NCBI Taxonomy" id="75612"/>
    <lineage>
        <taxon>Bacteria</taxon>
        <taxon>Pseudomonadati</taxon>
        <taxon>Pseudomonadota</taxon>
        <taxon>Gammaproteobacteria</taxon>
        <taxon>Pseudomonadales</taxon>
        <taxon>Pseudomonadaceae</taxon>
        <taxon>Pseudomonas</taxon>
    </lineage>
</organism>
<dbReference type="EMBL" id="LT629796">
    <property type="protein sequence ID" value="SDU56889.1"/>
    <property type="molecule type" value="Genomic_DNA"/>
</dbReference>
<proteinExistence type="predicted"/>
<gene>
    <name evidence="2" type="ORF">SAMN04489801_4523</name>
</gene>
<keyword evidence="3" id="KW-1185">Reference proteome</keyword>